<sequence length="83" mass="9643">MKIWEVKMPVAGYVKLEIEADDYQEAIQKAWNKMSDTSNDEFMEHVETLSVLDKLADSDSKILSDEVEVYKIETHCIEDPDNF</sequence>
<dbReference type="Proteomes" id="UP000036923">
    <property type="component" value="Unassembled WGS sequence"/>
</dbReference>
<organism evidence="1 2">
    <name type="scientific">Pseudobacteroides cellulosolvens ATCC 35603 = DSM 2933</name>
    <dbReference type="NCBI Taxonomy" id="398512"/>
    <lineage>
        <taxon>Bacteria</taxon>
        <taxon>Bacillati</taxon>
        <taxon>Bacillota</taxon>
        <taxon>Clostridia</taxon>
        <taxon>Eubacteriales</taxon>
        <taxon>Oscillospiraceae</taxon>
        <taxon>Pseudobacteroides</taxon>
    </lineage>
</organism>
<dbReference type="RefSeq" id="WP_036939395.1">
    <property type="nucleotide sequence ID" value="NZ_JQKC01000009.1"/>
</dbReference>
<dbReference type="STRING" id="398512.Bccel_0086"/>
<dbReference type="EMBL" id="LGTC01000001">
    <property type="protein sequence ID" value="KNY24829.1"/>
    <property type="molecule type" value="Genomic_DNA"/>
</dbReference>
<name>A0A0L6JGJ5_9FIRM</name>
<keyword evidence="2" id="KW-1185">Reference proteome</keyword>
<evidence type="ECO:0000313" key="1">
    <source>
        <dbReference type="EMBL" id="KNY24829.1"/>
    </source>
</evidence>
<dbReference type="AlphaFoldDB" id="A0A0L6JGJ5"/>
<comment type="caution">
    <text evidence="1">The sequence shown here is derived from an EMBL/GenBank/DDBJ whole genome shotgun (WGS) entry which is preliminary data.</text>
</comment>
<accession>A0A0L6JGJ5</accession>
<gene>
    <name evidence="1" type="ORF">Bccel_0086</name>
</gene>
<evidence type="ECO:0000313" key="2">
    <source>
        <dbReference type="Proteomes" id="UP000036923"/>
    </source>
</evidence>
<protein>
    <submittedName>
        <fullName evidence="1">Uncharacterized protein</fullName>
    </submittedName>
</protein>
<reference evidence="2" key="1">
    <citation type="submission" date="2015-07" db="EMBL/GenBank/DDBJ databases">
        <title>Near-Complete Genome Sequence of the Cellulolytic Bacterium Bacteroides (Pseudobacteroides) cellulosolvens ATCC 35603.</title>
        <authorList>
            <person name="Dassa B."/>
            <person name="Utturkar S.M."/>
            <person name="Klingeman D.M."/>
            <person name="Hurt R.A."/>
            <person name="Keller M."/>
            <person name="Xu J."/>
            <person name="Reddy Y.H.K."/>
            <person name="Borovok I."/>
            <person name="Grinberg I.R."/>
            <person name="Lamed R."/>
            <person name="Zhivin O."/>
            <person name="Bayer E.A."/>
            <person name="Brown S.D."/>
        </authorList>
    </citation>
    <scope>NUCLEOTIDE SEQUENCE [LARGE SCALE GENOMIC DNA]</scope>
    <source>
        <strain evidence="2">DSM 2933</strain>
    </source>
</reference>
<proteinExistence type="predicted"/>